<dbReference type="Proteomes" id="UP001299283">
    <property type="component" value="Unassembled WGS sequence"/>
</dbReference>
<feature type="compositionally biased region" description="Basic residues" evidence="1">
    <location>
        <begin position="104"/>
        <end position="114"/>
    </location>
</feature>
<dbReference type="EMBL" id="JAYJJQ010000048">
    <property type="protein sequence ID" value="MEB3072047.1"/>
    <property type="molecule type" value="Genomic_DNA"/>
</dbReference>
<feature type="region of interest" description="Disordered" evidence="1">
    <location>
        <begin position="1"/>
        <end position="46"/>
    </location>
</feature>
<name>A0ABU5Z3S2_9MYCO</name>
<feature type="compositionally biased region" description="Basic and acidic residues" evidence="1">
    <location>
        <begin position="525"/>
        <end position="536"/>
    </location>
</feature>
<feature type="region of interest" description="Disordered" evidence="1">
    <location>
        <begin position="412"/>
        <end position="472"/>
    </location>
</feature>
<feature type="region of interest" description="Disordered" evidence="1">
    <location>
        <begin position="525"/>
        <end position="547"/>
    </location>
</feature>
<protein>
    <submittedName>
        <fullName evidence="2">Uncharacterized protein</fullName>
    </submittedName>
</protein>
<proteinExistence type="predicted"/>
<feature type="region of interest" description="Disordered" evidence="1">
    <location>
        <begin position="87"/>
        <end position="129"/>
    </location>
</feature>
<accession>A0ABU5Z3S2</accession>
<feature type="compositionally biased region" description="Low complexity" evidence="1">
    <location>
        <begin position="414"/>
        <end position="444"/>
    </location>
</feature>
<evidence type="ECO:0000313" key="2">
    <source>
        <dbReference type="EMBL" id="MEB3072047.1"/>
    </source>
</evidence>
<organism evidence="2 3">
    <name type="scientific">[Mycobacterium] vasticus</name>
    <dbReference type="NCBI Taxonomy" id="2875777"/>
    <lineage>
        <taxon>Bacteria</taxon>
        <taxon>Bacillati</taxon>
        <taxon>Actinomycetota</taxon>
        <taxon>Actinomycetes</taxon>
        <taxon>Mycobacteriales</taxon>
        <taxon>Mycobacteriaceae</taxon>
        <taxon>Mycolicibacter</taxon>
    </lineage>
</organism>
<comment type="caution">
    <text evidence="2">The sequence shown here is derived from an EMBL/GenBank/DDBJ whole genome shotgun (WGS) entry which is preliminary data.</text>
</comment>
<feature type="compositionally biased region" description="Basic and acidic residues" evidence="1">
    <location>
        <begin position="118"/>
        <end position="129"/>
    </location>
</feature>
<dbReference type="RefSeq" id="WP_329779799.1">
    <property type="nucleotide sequence ID" value="NZ_JAYJJQ010000048.1"/>
</dbReference>
<keyword evidence="3" id="KW-1185">Reference proteome</keyword>
<feature type="compositionally biased region" description="Gly residues" evidence="1">
    <location>
        <begin position="9"/>
        <end position="26"/>
    </location>
</feature>
<evidence type="ECO:0000256" key="1">
    <source>
        <dbReference type="SAM" id="MobiDB-lite"/>
    </source>
</evidence>
<gene>
    <name evidence="2" type="ORF">K5L39_23010</name>
</gene>
<sequence length="747" mass="75216">MTGDNSLGSPGGLGGHHGFGLGGPMGAAGQAPVRAPHLDSHAGAGGGRTATTLADLHAAGMHPAEAFGAAAALHKIVGHDAIHQRLTGLAAGPPPQSGPDTKKGKGKGKGKGGKGKQGGKEAADKARSKLAEALSQGEYKAAAKHAGGQAAKRGGQLGAKVALRAGAMTIPGLGAALTTMFWLVDSGERSAVNNLVARVFGGGSPAPGLDEPPSPPRTQFLPVTHDGNRDPAIVQMDQGMVRTNSAAFRFHPDDVWPSSPQIEHTSDFAGVAASITKMQGRVGELAESVRAAYTAAAADEPYLQQLWSQVKPNVGALEELKTTVLPAVGRQLMAGAENANRAYQAFRDINAANRVEIHNSTSGLIPFLPNHINGDRMSNSADELRSATEAMDRTAQALAAAAEPFRITAYHGLDTGSAPSPTAPAGPTAPVAPAVPVPDVTDTSKVSGQPASGPDPAKDLASLLKSGMPGMPMMPGGMGMPTMPSMPGLGSGIPGLGGGMPRPTDATLARGLQDPLKKALDDQLKEKADEKAKKPGEGPLGTPVVGPGAGKVQPAVNKPGPALGAPGTPGGPPGAANATEIGGKKWTFDNPKAAALAHNLSGTDGSSHKSLRQAAAEAGYRLPPPGQDIGTPVAGADIKPGDAIMGANNQNAVYLGEQDGKAMAITERGEPKPLDEVAKFAGPHEGIFRLTDDGAPAPEEQVIQQTSGHAEPPPAPPAAPSTDPAFIPTPPRGGQPGMDPGAAPAGN</sequence>
<evidence type="ECO:0000313" key="3">
    <source>
        <dbReference type="Proteomes" id="UP001299283"/>
    </source>
</evidence>
<reference evidence="2 3" key="1">
    <citation type="submission" date="2023-12" db="EMBL/GenBank/DDBJ databases">
        <title>Description of new species of Mycobacterium terrae complex isolated from sewage at the Sao Paulo Zoological Park Foundation in Brazil.</title>
        <authorList>
            <person name="Romagnoli C.L."/>
            <person name="Conceicao E.C."/>
            <person name="Machado E."/>
            <person name="Barreto L.B.P.F."/>
            <person name="Sharma A."/>
            <person name="Silva N.M."/>
            <person name="Marques L.E."/>
            <person name="Juliana M.A."/>
            <person name="Lourenco M.C.S."/>
            <person name="Digiampietri L.A."/>
            <person name="Suffys P.N."/>
            <person name="Viana-Niero C."/>
        </authorList>
    </citation>
    <scope>NUCLEOTIDE SEQUENCE [LARGE SCALE GENOMIC DNA]</scope>
    <source>
        <strain evidence="2 3">MYC017</strain>
    </source>
</reference>
<feature type="region of interest" description="Disordered" evidence="1">
    <location>
        <begin position="687"/>
        <end position="747"/>
    </location>
</feature>